<dbReference type="EMBL" id="JBHSNW010000028">
    <property type="protein sequence ID" value="MFC5820923.1"/>
    <property type="molecule type" value="Genomic_DNA"/>
</dbReference>
<name>A0ABW1C8N2_9ACTN</name>
<evidence type="ECO:0000313" key="2">
    <source>
        <dbReference type="Proteomes" id="UP001596096"/>
    </source>
</evidence>
<gene>
    <name evidence="1" type="ORF">ACFPUY_37990</name>
</gene>
<sequence length="137" mass="15438">MRYGVREFELTLMHRMRDVNAPRVERALRDLGATRAELRAAHAHWTRLAHAARAPKGLTALRSALGPPAREGERPVGSLTCEVACWVLPSWPELEFEVLTGPGGAPHHWAADFRHDGATYRARFVYGLYQGKERVTR</sequence>
<evidence type="ECO:0000313" key="1">
    <source>
        <dbReference type="EMBL" id="MFC5820923.1"/>
    </source>
</evidence>
<accession>A0ABW1C8N2</accession>
<protein>
    <submittedName>
        <fullName evidence="1">Uncharacterized protein</fullName>
    </submittedName>
</protein>
<keyword evidence="2" id="KW-1185">Reference proteome</keyword>
<organism evidence="1 2">
    <name type="scientific">Nonomuraea harbinensis</name>
    <dbReference type="NCBI Taxonomy" id="1286938"/>
    <lineage>
        <taxon>Bacteria</taxon>
        <taxon>Bacillati</taxon>
        <taxon>Actinomycetota</taxon>
        <taxon>Actinomycetes</taxon>
        <taxon>Streptosporangiales</taxon>
        <taxon>Streptosporangiaceae</taxon>
        <taxon>Nonomuraea</taxon>
    </lineage>
</organism>
<comment type="caution">
    <text evidence="1">The sequence shown here is derived from an EMBL/GenBank/DDBJ whole genome shotgun (WGS) entry which is preliminary data.</text>
</comment>
<dbReference type="Proteomes" id="UP001596096">
    <property type="component" value="Unassembled WGS sequence"/>
</dbReference>
<proteinExistence type="predicted"/>
<reference evidence="2" key="1">
    <citation type="journal article" date="2019" name="Int. J. Syst. Evol. Microbiol.">
        <title>The Global Catalogue of Microorganisms (GCM) 10K type strain sequencing project: providing services to taxonomists for standard genome sequencing and annotation.</title>
        <authorList>
            <consortium name="The Broad Institute Genomics Platform"/>
            <consortium name="The Broad Institute Genome Sequencing Center for Infectious Disease"/>
            <person name="Wu L."/>
            <person name="Ma J."/>
        </authorList>
    </citation>
    <scope>NUCLEOTIDE SEQUENCE [LARGE SCALE GENOMIC DNA]</scope>
    <source>
        <strain evidence="2">CGMCC 4.7106</strain>
    </source>
</reference>
<dbReference type="RefSeq" id="WP_219551178.1">
    <property type="nucleotide sequence ID" value="NZ_JAHKRN010000069.1"/>
</dbReference>